<organism evidence="1">
    <name type="scientific">Xenorhabdus szentirmaii</name>
    <dbReference type="NCBI Taxonomy" id="290112"/>
    <lineage>
        <taxon>Bacteria</taxon>
        <taxon>Pseudomonadati</taxon>
        <taxon>Pseudomonadota</taxon>
        <taxon>Gammaproteobacteria</taxon>
        <taxon>Enterobacterales</taxon>
        <taxon>Morganellaceae</taxon>
        <taxon>Xenorhabdus</taxon>
    </lineage>
</organism>
<dbReference type="RefSeq" id="WP_323869887.1">
    <property type="nucleotide sequence ID" value="NZ_JACXBF010000589.1"/>
</dbReference>
<dbReference type="Proteomes" id="UP001193920">
    <property type="component" value="Unassembled WGS sequence"/>
</dbReference>
<accession>A0AAW3Z280</accession>
<reference evidence="1" key="2">
    <citation type="journal article" date="2024" name="Toxins">
        <title>Genome Sequence Analysis of Native Xenorhabdus Strains Isolated from Entomopathogenic Nematodes in Argentina.</title>
        <authorList>
            <person name="Palma L."/>
            <person name="Frizzo L."/>
            <person name="Kaiser S."/>
            <person name="Berry C."/>
            <person name="Caballero P."/>
            <person name="Bode H.B."/>
            <person name="Del Valle E.E."/>
        </authorList>
    </citation>
    <scope>NUCLEOTIDE SEQUENCE</scope>
    <source>
        <strain evidence="1">M</strain>
    </source>
</reference>
<dbReference type="InterPro" id="IPR055869">
    <property type="entry name" value="DUF7446"/>
</dbReference>
<name>A0AAW3Z280_9GAMM</name>
<comment type="caution">
    <text evidence="1">The sequence shown here is derived from an EMBL/GenBank/DDBJ whole genome shotgun (WGS) entry which is preliminary data.</text>
</comment>
<protein>
    <submittedName>
        <fullName evidence="1">Uncharacterized protein</fullName>
    </submittedName>
</protein>
<evidence type="ECO:0000313" key="1">
    <source>
        <dbReference type="EMBL" id="MBD2803054.1"/>
    </source>
</evidence>
<dbReference type="AlphaFoldDB" id="A0AAW3Z280"/>
<sequence>MSRSNKALDSLSICVSLLTNRAFLGRITKKKGIPDFVCMTGARRDITHEVLDTASQIISNNNKVDRPTIIEVGDIKYKLELIELK</sequence>
<gene>
    <name evidence="1" type="ORF">ID854_22060</name>
</gene>
<dbReference type="EMBL" id="JACXBF010000589">
    <property type="protein sequence ID" value="MBD2803054.1"/>
    <property type="molecule type" value="Genomic_DNA"/>
</dbReference>
<dbReference type="Pfam" id="PF24233">
    <property type="entry name" value="DUF7446"/>
    <property type="match status" value="1"/>
</dbReference>
<proteinExistence type="predicted"/>
<reference evidence="1" key="1">
    <citation type="submission" date="2020-09" db="EMBL/GenBank/DDBJ databases">
        <authorList>
            <person name="Palma L."/>
            <person name="Caballero P."/>
            <person name="Berry C."/>
            <person name="Del Valle E."/>
        </authorList>
    </citation>
    <scope>NUCLEOTIDE SEQUENCE</scope>
    <source>
        <strain evidence="1">M</strain>
    </source>
</reference>